<protein>
    <submittedName>
        <fullName evidence="1">Uncharacterized protein</fullName>
    </submittedName>
</protein>
<sequence length="258" mass="29756">MNNTDEIEFSHVRKLVAHYAVSPETKEKILAQPLANKLVKANALLDETEEMVWILDHGLHIPFINSDAFTPIINKVKKGYILKPRELEQVADFIRVTCLLVRFFDKQRSNVPIMASYCDSLTILDKLEEVIYRDIERGEVSDRADKDLTKLRQRSSKLNTTIKETLQKYLQTKKYQSMLQDFQIIQKDNHYTLPVKATFKHTFGGNIIDQSNNGATAFIEPTKILHLTQEKTTVENQIYLIESQILGNLTAKVYNELT</sequence>
<name>C2E429_LACJH</name>
<organism evidence="1 2">
    <name type="scientific">Lactobacillus johnsonii ATCC 33200</name>
    <dbReference type="NCBI Taxonomy" id="525330"/>
    <lineage>
        <taxon>Bacteria</taxon>
        <taxon>Bacillati</taxon>
        <taxon>Bacillota</taxon>
        <taxon>Bacilli</taxon>
        <taxon>Lactobacillales</taxon>
        <taxon>Lactobacillaceae</taxon>
        <taxon>Lactobacillus</taxon>
    </lineage>
</organism>
<dbReference type="InterPro" id="IPR045076">
    <property type="entry name" value="MutS"/>
</dbReference>
<dbReference type="EMBL" id="ACGR01000024">
    <property type="protein sequence ID" value="EEJ60481.1"/>
    <property type="molecule type" value="Genomic_DNA"/>
</dbReference>
<dbReference type="GO" id="GO:0140664">
    <property type="term" value="F:ATP-dependent DNA damage sensor activity"/>
    <property type="evidence" value="ECO:0007669"/>
    <property type="project" value="InterPro"/>
</dbReference>
<dbReference type="Proteomes" id="UP000003491">
    <property type="component" value="Unassembled WGS sequence"/>
</dbReference>
<dbReference type="SUPFAM" id="SSF48334">
    <property type="entry name" value="DNA repair protein MutS, domain III"/>
    <property type="match status" value="1"/>
</dbReference>
<dbReference type="GO" id="GO:0030983">
    <property type="term" value="F:mismatched DNA binding"/>
    <property type="evidence" value="ECO:0007669"/>
    <property type="project" value="InterPro"/>
</dbReference>
<dbReference type="InterPro" id="IPR036187">
    <property type="entry name" value="DNA_mismatch_repair_MutS_sf"/>
</dbReference>
<dbReference type="PANTHER" id="PTHR48466:SF2">
    <property type="entry name" value="OS10G0509000 PROTEIN"/>
    <property type="match status" value="1"/>
</dbReference>
<dbReference type="PATRIC" id="fig|525330.7.peg.1708"/>
<gene>
    <name evidence="1" type="ORF">HMPREF0528_0503</name>
</gene>
<dbReference type="GO" id="GO:0005524">
    <property type="term" value="F:ATP binding"/>
    <property type="evidence" value="ECO:0007669"/>
    <property type="project" value="InterPro"/>
</dbReference>
<evidence type="ECO:0000313" key="1">
    <source>
        <dbReference type="EMBL" id="EEJ60481.1"/>
    </source>
</evidence>
<dbReference type="AlphaFoldDB" id="C2E429"/>
<comment type="caution">
    <text evidence="1">The sequence shown here is derived from an EMBL/GenBank/DDBJ whole genome shotgun (WGS) entry which is preliminary data.</text>
</comment>
<proteinExistence type="predicted"/>
<dbReference type="HOGENOM" id="CLU_1076849_0_0_9"/>
<evidence type="ECO:0000313" key="2">
    <source>
        <dbReference type="Proteomes" id="UP000003491"/>
    </source>
</evidence>
<dbReference type="PANTHER" id="PTHR48466">
    <property type="entry name" value="OS10G0509000 PROTEIN-RELATED"/>
    <property type="match status" value="1"/>
</dbReference>
<reference evidence="1 2" key="1">
    <citation type="submission" date="2009-01" db="EMBL/GenBank/DDBJ databases">
        <authorList>
            <person name="Qin X."/>
            <person name="Bachman B."/>
            <person name="Battles P."/>
            <person name="Bell A."/>
            <person name="Bess C."/>
            <person name="Bickham C."/>
            <person name="Chaboub L."/>
            <person name="Chen D."/>
            <person name="Coyle M."/>
            <person name="Deiros D.R."/>
            <person name="Dinh H."/>
            <person name="Forbes L."/>
            <person name="Fowler G."/>
            <person name="Francisco L."/>
            <person name="Fu Q."/>
            <person name="Gubbala S."/>
            <person name="Hale W."/>
            <person name="Han Y."/>
            <person name="Hemphill L."/>
            <person name="Highlander S.K."/>
            <person name="Hirani K."/>
            <person name="Hogues M."/>
            <person name="Jackson L."/>
            <person name="Jakkamsetti A."/>
            <person name="Javaid M."/>
            <person name="Jiang H."/>
            <person name="Korchina V."/>
            <person name="Kovar C."/>
            <person name="Lara F."/>
            <person name="Lee S."/>
            <person name="Mata R."/>
            <person name="Mathew T."/>
            <person name="Moen C."/>
            <person name="Morales K."/>
            <person name="Munidasa M."/>
            <person name="Nazareth L."/>
            <person name="Ngo R."/>
            <person name="Nguyen L."/>
            <person name="Okwuonu G."/>
            <person name="Ongeri F."/>
            <person name="Patil S."/>
            <person name="Petrosino J."/>
            <person name="Pham C."/>
            <person name="Pham P."/>
            <person name="Pu L.-L."/>
            <person name="Puazo M."/>
            <person name="Raj R."/>
            <person name="Reid J."/>
            <person name="Rouhana J."/>
            <person name="Saada N."/>
            <person name="Shang Y."/>
            <person name="Simmons D."/>
            <person name="Thornton R."/>
            <person name="Warren J."/>
            <person name="Weissenberger G."/>
            <person name="Zhang J."/>
            <person name="Zhang L."/>
            <person name="Zhou C."/>
            <person name="Zhu D."/>
            <person name="Muzny D."/>
            <person name="Worley K."/>
            <person name="Gibbs R."/>
        </authorList>
    </citation>
    <scope>NUCLEOTIDE SEQUENCE [LARGE SCALE GENOMIC DNA]</scope>
    <source>
        <strain evidence="1 2">ATCC 33200</strain>
    </source>
</reference>
<dbReference type="GO" id="GO:0006298">
    <property type="term" value="P:mismatch repair"/>
    <property type="evidence" value="ECO:0007669"/>
    <property type="project" value="InterPro"/>
</dbReference>
<accession>C2E429</accession>